<feature type="region of interest" description="Disordered" evidence="1">
    <location>
        <begin position="188"/>
        <end position="207"/>
    </location>
</feature>
<sequence>MSSKTASHMKWHVDGRMEGEMMRHPVDSLAWKNFDNTFFMLSLLIPGPTALGNDIDIYLQPLIDELNDLWDVKVAGPVQYQWMYPIEQYLRTLKSYVRNKSRPEEVSSFASAKDKNPIPGHVSYYGVLTDEMSHRRGRVQIVSPEDELDNLQQLSDIQPTATTTLSSSDPSDSLDPSVVGSISAITIPTEGTSSTSASSGASTSVSSTSVASTYVDEIYTQVMGLERHGRVRGYGFGPTPTSIFGSTSRR</sequence>
<dbReference type="Proteomes" id="UP000288805">
    <property type="component" value="Unassembled WGS sequence"/>
</dbReference>
<dbReference type="PANTHER" id="PTHR48451:SF1">
    <property type="entry name" value="DUF4218 DOMAIN-CONTAINING PROTEIN"/>
    <property type="match status" value="1"/>
</dbReference>
<dbReference type="Pfam" id="PF02992">
    <property type="entry name" value="Transposase_21"/>
    <property type="match status" value="1"/>
</dbReference>
<dbReference type="PANTHER" id="PTHR48451">
    <property type="entry name" value="DUF4218 DOMAIN-CONTAINING PROTEIN"/>
    <property type="match status" value="1"/>
</dbReference>
<organism evidence="2 3">
    <name type="scientific">Vitis vinifera</name>
    <name type="common">Grape</name>
    <dbReference type="NCBI Taxonomy" id="29760"/>
    <lineage>
        <taxon>Eukaryota</taxon>
        <taxon>Viridiplantae</taxon>
        <taxon>Streptophyta</taxon>
        <taxon>Embryophyta</taxon>
        <taxon>Tracheophyta</taxon>
        <taxon>Spermatophyta</taxon>
        <taxon>Magnoliopsida</taxon>
        <taxon>eudicotyledons</taxon>
        <taxon>Gunneridae</taxon>
        <taxon>Pentapetalae</taxon>
        <taxon>rosids</taxon>
        <taxon>Vitales</taxon>
        <taxon>Vitaceae</taxon>
        <taxon>Viteae</taxon>
        <taxon>Vitis</taxon>
    </lineage>
</organism>
<dbReference type="AlphaFoldDB" id="A0A438FTL2"/>
<protein>
    <submittedName>
        <fullName evidence="2">Uncharacterized protein</fullName>
    </submittedName>
</protein>
<comment type="caution">
    <text evidence="2">The sequence shown here is derived from an EMBL/GenBank/DDBJ whole genome shotgun (WGS) entry which is preliminary data.</text>
</comment>
<name>A0A438FTL2_VITVI</name>
<dbReference type="EMBL" id="QGNW01000745">
    <property type="protein sequence ID" value="RVW63268.1"/>
    <property type="molecule type" value="Genomic_DNA"/>
</dbReference>
<proteinExistence type="predicted"/>
<reference evidence="2 3" key="1">
    <citation type="journal article" date="2018" name="PLoS Genet.">
        <title>Population sequencing reveals clonal diversity and ancestral inbreeding in the grapevine cultivar Chardonnay.</title>
        <authorList>
            <person name="Roach M.J."/>
            <person name="Johnson D.L."/>
            <person name="Bohlmann J."/>
            <person name="van Vuuren H.J."/>
            <person name="Jones S.J."/>
            <person name="Pretorius I.S."/>
            <person name="Schmidt S.A."/>
            <person name="Borneman A.R."/>
        </authorList>
    </citation>
    <scope>NUCLEOTIDE SEQUENCE [LARGE SCALE GENOMIC DNA]</scope>
    <source>
        <strain evidence="3">cv. Chardonnay</strain>
        <tissue evidence="2">Leaf</tissue>
    </source>
</reference>
<accession>A0A438FTL2</accession>
<evidence type="ECO:0000313" key="3">
    <source>
        <dbReference type="Proteomes" id="UP000288805"/>
    </source>
</evidence>
<evidence type="ECO:0000256" key="1">
    <source>
        <dbReference type="SAM" id="MobiDB-lite"/>
    </source>
</evidence>
<feature type="compositionally biased region" description="Low complexity" evidence="1">
    <location>
        <begin position="191"/>
        <end position="207"/>
    </location>
</feature>
<gene>
    <name evidence="2" type="ORF">CK203_058660</name>
</gene>
<evidence type="ECO:0000313" key="2">
    <source>
        <dbReference type="EMBL" id="RVW63268.1"/>
    </source>
</evidence>
<dbReference type="InterPro" id="IPR004242">
    <property type="entry name" value="Transposase_21"/>
</dbReference>